<dbReference type="AlphaFoldDB" id="A0A5C6C624"/>
<sequence length="136" mass="15388">MTTEAAQTQAEPKAASHVVTREELDQVTANRHGFYTLPNGSRILFSSLRRSILYAIDADLFNDAGEVDNQKFRERPARIMATVLCDGQGNRLYKDEEWEKVDSLKPSIFEPLWKAIRKHLDLDKEAENSGNPDPNG</sequence>
<organism evidence="1 2">
    <name type="scientific">Allorhodopirellula heiligendammensis</name>
    <dbReference type="NCBI Taxonomy" id="2714739"/>
    <lineage>
        <taxon>Bacteria</taxon>
        <taxon>Pseudomonadati</taxon>
        <taxon>Planctomycetota</taxon>
        <taxon>Planctomycetia</taxon>
        <taxon>Pirellulales</taxon>
        <taxon>Pirellulaceae</taxon>
        <taxon>Allorhodopirellula</taxon>
    </lineage>
</organism>
<reference evidence="1 2" key="1">
    <citation type="journal article" date="2020" name="Antonie Van Leeuwenhoek">
        <title>Rhodopirellula heiligendammensis sp. nov., Rhodopirellula pilleata sp. nov., and Rhodopirellula solitaria sp. nov. isolated from natural or artificial marine surfaces in Northern Germany and California, USA, and emended description of the genus Rhodopirellula.</title>
        <authorList>
            <person name="Kallscheuer N."/>
            <person name="Wiegand S."/>
            <person name="Jogler M."/>
            <person name="Boedeker C."/>
            <person name="Peeters S.H."/>
            <person name="Rast P."/>
            <person name="Heuer A."/>
            <person name="Jetten M.S.M."/>
            <person name="Rohde M."/>
            <person name="Jogler C."/>
        </authorList>
    </citation>
    <scope>NUCLEOTIDE SEQUENCE [LARGE SCALE GENOMIC DNA]</scope>
    <source>
        <strain evidence="1 2">Poly21</strain>
    </source>
</reference>
<protein>
    <submittedName>
        <fullName evidence="1">Uncharacterized protein</fullName>
    </submittedName>
</protein>
<evidence type="ECO:0000313" key="1">
    <source>
        <dbReference type="EMBL" id="TWU19565.1"/>
    </source>
</evidence>
<dbReference type="EMBL" id="SJPU01000001">
    <property type="protein sequence ID" value="TWU19565.1"/>
    <property type="molecule type" value="Genomic_DNA"/>
</dbReference>
<gene>
    <name evidence="1" type="ORF">Poly21_17390</name>
</gene>
<comment type="caution">
    <text evidence="1">The sequence shown here is derived from an EMBL/GenBank/DDBJ whole genome shotgun (WGS) entry which is preliminary data.</text>
</comment>
<evidence type="ECO:0000313" key="2">
    <source>
        <dbReference type="Proteomes" id="UP000319908"/>
    </source>
</evidence>
<name>A0A5C6C624_9BACT</name>
<keyword evidence="2" id="KW-1185">Reference proteome</keyword>
<dbReference type="OrthoDB" id="9863100at2"/>
<dbReference type="Proteomes" id="UP000319908">
    <property type="component" value="Unassembled WGS sequence"/>
</dbReference>
<dbReference type="RefSeq" id="WP_146406348.1">
    <property type="nucleotide sequence ID" value="NZ_SJPU01000001.1"/>
</dbReference>
<proteinExistence type="predicted"/>
<accession>A0A5C6C624</accession>